<dbReference type="CDD" id="cd09272">
    <property type="entry name" value="RNase_HI_RT_Ty1"/>
    <property type="match status" value="1"/>
</dbReference>
<dbReference type="EMBL" id="JARBHB010000012">
    <property type="protein sequence ID" value="KAJ8870868.1"/>
    <property type="molecule type" value="Genomic_DNA"/>
</dbReference>
<keyword evidence="2" id="KW-1185">Reference proteome</keyword>
<comment type="caution">
    <text evidence="1">The sequence shown here is derived from an EMBL/GenBank/DDBJ whole genome shotgun (WGS) entry which is preliminary data.</text>
</comment>
<gene>
    <name evidence="1" type="ORF">PR048_027169</name>
</gene>
<dbReference type="Proteomes" id="UP001159363">
    <property type="component" value="Chromosome 11"/>
</dbReference>
<protein>
    <recommendedName>
        <fullName evidence="3">Reverse transcriptase Ty1/copia-type domain-containing protein</fullName>
    </recommendedName>
</protein>
<organism evidence="1 2">
    <name type="scientific">Dryococelus australis</name>
    <dbReference type="NCBI Taxonomy" id="614101"/>
    <lineage>
        <taxon>Eukaryota</taxon>
        <taxon>Metazoa</taxon>
        <taxon>Ecdysozoa</taxon>
        <taxon>Arthropoda</taxon>
        <taxon>Hexapoda</taxon>
        <taxon>Insecta</taxon>
        <taxon>Pterygota</taxon>
        <taxon>Neoptera</taxon>
        <taxon>Polyneoptera</taxon>
        <taxon>Phasmatodea</taxon>
        <taxon>Verophasmatodea</taxon>
        <taxon>Anareolatae</taxon>
        <taxon>Phasmatidae</taxon>
        <taxon>Eurycanthinae</taxon>
        <taxon>Dryococelus</taxon>
    </lineage>
</organism>
<dbReference type="PANTHER" id="PTHR11439">
    <property type="entry name" value="GAG-POL-RELATED RETROTRANSPOSON"/>
    <property type="match status" value="1"/>
</dbReference>
<evidence type="ECO:0000313" key="1">
    <source>
        <dbReference type="EMBL" id="KAJ8870868.1"/>
    </source>
</evidence>
<accession>A0ABQ9GGA3</accession>
<dbReference type="PANTHER" id="PTHR11439:SF463">
    <property type="entry name" value="REVERSE TRANSCRIPTASE TY1_COPIA-TYPE DOMAIN-CONTAINING PROTEIN"/>
    <property type="match status" value="1"/>
</dbReference>
<sequence>MFDIKTAFLYGHLEKPVYMSPPPPPKGVDLSGVCAYKVVVRPQASTHENADGSVTLGLCVDDGVVVCKDCRVVDSLLEGLEREFEKGLHLNQTGTMAQLLEAYNMTEAKPAPTPAVEIKGEEKEGQNKTFLYRELLGSLVYLCNKTRPDIEYAVKCCSRSVENPTEEEIVSIKRILRYLQDTENLGIRLAAALQWKNWLASVMPTLLGTSNWCARKQPVVDLSTAEAEYIAAAECTKELMYLKAVLEEVLGKEVTASLHVDNQSALSLKKNGVLNRRSKHTNVRFHYIHEKVSQGLVKVRYCSNDRQKADICTKLLPSVLRTPSED</sequence>
<name>A0ABQ9GGA3_9NEOP</name>
<evidence type="ECO:0000313" key="2">
    <source>
        <dbReference type="Proteomes" id="UP001159363"/>
    </source>
</evidence>
<proteinExistence type="predicted"/>
<reference evidence="1 2" key="1">
    <citation type="submission" date="2023-02" db="EMBL/GenBank/DDBJ databases">
        <title>LHISI_Scaffold_Assembly.</title>
        <authorList>
            <person name="Stuart O.P."/>
            <person name="Cleave R."/>
            <person name="Magrath M.J.L."/>
            <person name="Mikheyev A.S."/>
        </authorList>
    </citation>
    <scope>NUCLEOTIDE SEQUENCE [LARGE SCALE GENOMIC DNA]</scope>
    <source>
        <strain evidence="1">Daus_M_001</strain>
        <tissue evidence="1">Leg muscle</tissue>
    </source>
</reference>
<evidence type="ECO:0008006" key="3">
    <source>
        <dbReference type="Google" id="ProtNLM"/>
    </source>
</evidence>